<evidence type="ECO:0000313" key="2">
    <source>
        <dbReference type="Proteomes" id="UP000050741"/>
    </source>
</evidence>
<protein>
    <submittedName>
        <fullName evidence="3">Cell cycle checkpoint control protein RAD9B</fullName>
    </submittedName>
</protein>
<organism evidence="2 3">
    <name type="scientific">Globodera pallida</name>
    <name type="common">Potato cyst nematode worm</name>
    <name type="synonym">Heterodera pallida</name>
    <dbReference type="NCBI Taxonomy" id="36090"/>
    <lineage>
        <taxon>Eukaryota</taxon>
        <taxon>Metazoa</taxon>
        <taxon>Ecdysozoa</taxon>
        <taxon>Nematoda</taxon>
        <taxon>Chromadorea</taxon>
        <taxon>Rhabditida</taxon>
        <taxon>Tylenchina</taxon>
        <taxon>Tylenchomorpha</taxon>
        <taxon>Tylenchoidea</taxon>
        <taxon>Heteroderidae</taxon>
        <taxon>Heteroderinae</taxon>
        <taxon>Globodera</taxon>
    </lineage>
</organism>
<dbReference type="GO" id="GO:0006281">
    <property type="term" value="P:DNA repair"/>
    <property type="evidence" value="ECO:0007669"/>
    <property type="project" value="TreeGrafter"/>
</dbReference>
<dbReference type="PANTHER" id="PTHR15237">
    <property type="entry name" value="DNA REPAIR PROTEIN RAD9"/>
    <property type="match status" value="1"/>
</dbReference>
<dbReference type="InterPro" id="IPR046938">
    <property type="entry name" value="DNA_clamp_sf"/>
</dbReference>
<keyword evidence="2" id="KW-1185">Reference proteome</keyword>
<dbReference type="GO" id="GO:0071479">
    <property type="term" value="P:cellular response to ionizing radiation"/>
    <property type="evidence" value="ECO:0007669"/>
    <property type="project" value="TreeGrafter"/>
</dbReference>
<reference evidence="2" key="1">
    <citation type="submission" date="2013-12" db="EMBL/GenBank/DDBJ databases">
        <authorList>
            <person name="Aslett M."/>
        </authorList>
    </citation>
    <scope>NUCLEOTIDE SEQUENCE [LARGE SCALE GENOMIC DNA]</scope>
    <source>
        <strain evidence="2">Lindley</strain>
    </source>
</reference>
<dbReference type="InterPro" id="IPR007268">
    <property type="entry name" value="Rad9/Ddc1"/>
</dbReference>
<name>A0A183BJ04_GLOPA</name>
<dbReference type="Gene3D" id="3.70.10.10">
    <property type="match status" value="1"/>
</dbReference>
<evidence type="ECO:0000256" key="1">
    <source>
        <dbReference type="SAM" id="MobiDB-lite"/>
    </source>
</evidence>
<dbReference type="GO" id="GO:0031573">
    <property type="term" value="P:mitotic intra-S DNA damage checkpoint signaling"/>
    <property type="evidence" value="ECO:0007669"/>
    <property type="project" value="TreeGrafter"/>
</dbReference>
<dbReference type="AlphaFoldDB" id="A0A183BJ04"/>
<dbReference type="GO" id="GO:0000076">
    <property type="term" value="P:DNA replication checkpoint signaling"/>
    <property type="evidence" value="ECO:0007669"/>
    <property type="project" value="TreeGrafter"/>
</dbReference>
<proteinExistence type="predicted"/>
<dbReference type="Pfam" id="PF04139">
    <property type="entry name" value="Rad9"/>
    <property type="match status" value="1"/>
</dbReference>
<dbReference type="Proteomes" id="UP000050741">
    <property type="component" value="Unassembled WGS sequence"/>
</dbReference>
<dbReference type="GO" id="GO:0030896">
    <property type="term" value="C:checkpoint clamp complex"/>
    <property type="evidence" value="ECO:0007669"/>
    <property type="project" value="InterPro"/>
</dbReference>
<feature type="region of interest" description="Disordered" evidence="1">
    <location>
        <begin position="300"/>
        <end position="337"/>
    </location>
</feature>
<dbReference type="PANTHER" id="PTHR15237:SF0">
    <property type="entry name" value="CELL CYCLE CHECKPOINT CONTROL PROTEIN"/>
    <property type="match status" value="1"/>
</dbReference>
<feature type="compositionally biased region" description="Low complexity" evidence="1">
    <location>
        <begin position="307"/>
        <end position="327"/>
    </location>
</feature>
<sequence>MQSRTPEVTFKDRSVNEIHLENGYTFVIEQNLKHFGSVINVLAKFSEQILLQPKEDALVLSASSSARSAYAKVTLCRQFFNRLNARENLADGEVFCRLATKSLLHIFKNIAHPHAAAVPSCSIELDPQADFAYVHLQGTSSIRRCFVLSLREHAMVCDNVFNERDRLKNRVTAHAKLLVGLLAPLDCHDLELVVMPDRFTACRYIPREDYGKVRRTEVQIPIDHCEQYHIHFADICGMSVTLHFDRPGRPLIVAVEENVDFGAEFVLGTLDEQLGPPEQQQQQHNNGEPSMIRVLTERQGMEPPGPVQQQQQQQQNDVVPSSSNSVRSGRRSQDQQQHVPNPLAIFFDQQIPTDQLRALFNQLQVLSTNQLRLLSTNQL</sequence>
<evidence type="ECO:0000313" key="3">
    <source>
        <dbReference type="WBParaSite" id="GPLIN_000058300"/>
    </source>
</evidence>
<reference evidence="3" key="3">
    <citation type="submission" date="2016-06" db="UniProtKB">
        <authorList>
            <consortium name="WormBaseParasite"/>
        </authorList>
    </citation>
    <scope>IDENTIFICATION</scope>
</reference>
<dbReference type="WBParaSite" id="GPLIN_000058300">
    <property type="protein sequence ID" value="GPLIN_000058300"/>
    <property type="gene ID" value="GPLIN_000058300"/>
</dbReference>
<reference evidence="2" key="2">
    <citation type="submission" date="2014-05" db="EMBL/GenBank/DDBJ databases">
        <title>The genome and life-stage specific transcriptomes of Globodera pallida elucidate key aspects of plant parasitism by a cyst nematode.</title>
        <authorList>
            <person name="Cotton J.A."/>
            <person name="Lilley C.J."/>
            <person name="Jones L.M."/>
            <person name="Kikuchi T."/>
            <person name="Reid A.J."/>
            <person name="Thorpe P."/>
            <person name="Tsai I.J."/>
            <person name="Beasley H."/>
            <person name="Blok V."/>
            <person name="Cock P.J.A."/>
            <person name="Van den Akker S.E."/>
            <person name="Holroyd N."/>
            <person name="Hunt M."/>
            <person name="Mantelin S."/>
            <person name="Naghra H."/>
            <person name="Pain A."/>
            <person name="Palomares-Rius J.E."/>
            <person name="Zarowiecki M."/>
            <person name="Berriman M."/>
            <person name="Jones J.T."/>
            <person name="Urwin P.E."/>
        </authorList>
    </citation>
    <scope>NUCLEOTIDE SEQUENCE [LARGE SCALE GENOMIC DNA]</scope>
    <source>
        <strain evidence="2">Lindley</strain>
    </source>
</reference>
<accession>A0A183BJ04</accession>
<dbReference type="SUPFAM" id="SSF55979">
    <property type="entry name" value="DNA clamp"/>
    <property type="match status" value="1"/>
</dbReference>